<dbReference type="SUPFAM" id="SSF81665">
    <property type="entry name" value="Calcium ATPase, transmembrane domain M"/>
    <property type="match status" value="1"/>
</dbReference>
<accession>A0A395IKP9</accession>
<dbReference type="GO" id="GO:0045332">
    <property type="term" value="P:phospholipid translocation"/>
    <property type="evidence" value="ECO:0007669"/>
    <property type="project" value="TreeGrafter"/>
</dbReference>
<keyword evidence="4" id="KW-1185">Reference proteome</keyword>
<dbReference type="GO" id="GO:0005886">
    <property type="term" value="C:plasma membrane"/>
    <property type="evidence" value="ECO:0007669"/>
    <property type="project" value="TreeGrafter"/>
</dbReference>
<gene>
    <name evidence="3" type="ORF">DID88_010170</name>
</gene>
<dbReference type="GO" id="GO:0005802">
    <property type="term" value="C:trans-Golgi network"/>
    <property type="evidence" value="ECO:0007669"/>
    <property type="project" value="TreeGrafter"/>
</dbReference>
<evidence type="ECO:0000313" key="3">
    <source>
        <dbReference type="EMBL" id="RAL60845.1"/>
    </source>
</evidence>
<dbReference type="GO" id="GO:0140326">
    <property type="term" value="F:ATPase-coupled intramembrane lipid transporter activity"/>
    <property type="evidence" value="ECO:0007669"/>
    <property type="project" value="TreeGrafter"/>
</dbReference>
<dbReference type="InterPro" id="IPR008250">
    <property type="entry name" value="ATPase_P-typ_transduc_dom_A_sf"/>
</dbReference>
<feature type="transmembrane region" description="Helical" evidence="2">
    <location>
        <begin position="20"/>
        <end position="40"/>
    </location>
</feature>
<dbReference type="GO" id="GO:0006897">
    <property type="term" value="P:endocytosis"/>
    <property type="evidence" value="ECO:0007669"/>
    <property type="project" value="TreeGrafter"/>
</dbReference>
<evidence type="ECO:0000256" key="1">
    <source>
        <dbReference type="SAM" id="MobiDB-lite"/>
    </source>
</evidence>
<keyword evidence="2" id="KW-1133">Transmembrane helix</keyword>
<dbReference type="Gene3D" id="2.70.150.10">
    <property type="entry name" value="Calcium-transporting ATPase, cytoplasmic transduction domain A"/>
    <property type="match status" value="1"/>
</dbReference>
<feature type="compositionally biased region" description="Basic residues" evidence="1">
    <location>
        <begin position="77"/>
        <end position="89"/>
    </location>
</feature>
<feature type="region of interest" description="Disordered" evidence="1">
    <location>
        <begin position="77"/>
        <end position="117"/>
    </location>
</feature>
<keyword evidence="2" id="KW-0472">Membrane</keyword>
<evidence type="ECO:0000256" key="2">
    <source>
        <dbReference type="SAM" id="Phobius"/>
    </source>
</evidence>
<dbReference type="GO" id="GO:0005768">
    <property type="term" value="C:endosome"/>
    <property type="evidence" value="ECO:0007669"/>
    <property type="project" value="TreeGrafter"/>
</dbReference>
<comment type="caution">
    <text evidence="3">The sequence shown here is derived from an EMBL/GenBank/DDBJ whole genome shotgun (WGS) entry which is preliminary data.</text>
</comment>
<reference evidence="3 4" key="1">
    <citation type="submission" date="2018-06" db="EMBL/GenBank/DDBJ databases">
        <title>Genome Sequence of the Brown Rot Fungal Pathogen Monilinia fructigena.</title>
        <authorList>
            <person name="Landi L."/>
            <person name="De Miccolis Angelini R.M."/>
            <person name="Pollastro S."/>
            <person name="Abate D."/>
            <person name="Faretra F."/>
            <person name="Romanazzi G."/>
        </authorList>
    </citation>
    <scope>NUCLEOTIDE SEQUENCE [LARGE SCALE GENOMIC DNA]</scope>
    <source>
        <strain evidence="3 4">Mfrg269</strain>
    </source>
</reference>
<dbReference type="OrthoDB" id="377733at2759"/>
<feature type="transmembrane region" description="Helical" evidence="2">
    <location>
        <begin position="329"/>
        <end position="348"/>
    </location>
</feature>
<protein>
    <recommendedName>
        <fullName evidence="5">P-type ATPase N-terminal domain-containing protein</fullName>
    </recommendedName>
</protein>
<feature type="transmembrane region" description="Helical" evidence="2">
    <location>
        <begin position="299"/>
        <end position="317"/>
    </location>
</feature>
<dbReference type="InterPro" id="IPR023298">
    <property type="entry name" value="ATPase_P-typ_TM_dom_sf"/>
</dbReference>
<dbReference type="AlphaFoldDB" id="A0A395IKP9"/>
<organism evidence="3 4">
    <name type="scientific">Monilinia fructigena</name>
    <dbReference type="NCBI Taxonomy" id="38457"/>
    <lineage>
        <taxon>Eukaryota</taxon>
        <taxon>Fungi</taxon>
        <taxon>Dikarya</taxon>
        <taxon>Ascomycota</taxon>
        <taxon>Pezizomycotina</taxon>
        <taxon>Leotiomycetes</taxon>
        <taxon>Helotiales</taxon>
        <taxon>Sclerotiniaceae</taxon>
        <taxon>Monilinia</taxon>
    </lineage>
</organism>
<proteinExistence type="predicted"/>
<evidence type="ECO:0000313" key="4">
    <source>
        <dbReference type="Proteomes" id="UP000249056"/>
    </source>
</evidence>
<keyword evidence="2" id="KW-0812">Transmembrane</keyword>
<name>A0A395IKP9_9HELO</name>
<dbReference type="PANTHER" id="PTHR24092:SF5">
    <property type="entry name" value="PHOSPHOLIPID-TRANSPORTING ATPASE"/>
    <property type="match status" value="1"/>
</dbReference>
<dbReference type="GO" id="GO:0006890">
    <property type="term" value="P:retrograde vesicle-mediated transport, Golgi to endoplasmic reticulum"/>
    <property type="evidence" value="ECO:0007669"/>
    <property type="project" value="TreeGrafter"/>
</dbReference>
<evidence type="ECO:0008006" key="5">
    <source>
        <dbReference type="Google" id="ProtNLM"/>
    </source>
</evidence>
<dbReference type="Proteomes" id="UP000249056">
    <property type="component" value="Unassembled WGS sequence"/>
</dbReference>
<sequence>MYFLLVALSQAIPPLRIGYLSTYIVPLVFVLAITLGKEAFDDIGRRRRDAEANSEGYTVLCFDQPSKADTDRYSARKKLKSKGKSKKGKSLLQPDRLSDIQEEEESAESQGRDAPSSIVREVIRKSRDLKVGDVFEVREGSESSADVVILKTDSAGVGETFIRTDQLDGETDWKLRLGSPLTQSLDPSEFVRLSVVAGKPDKKVNEFIGTVSLLPKGTDGYDRHMPKEREIAGDDEQDGDSAPLTIDNTAWANTVLASSATTLAVIVYTGPQTRSALSTSPSRSKTGLLENEINSLTKILCALTLTLSIVLVALEGFEHVEGVQWYVKIMRFLVLFSTIVPISLRVNLDMERAFILLLFNEIQVSKELLFAQVLYLKNLVELNIY</sequence>
<dbReference type="EMBL" id="QKRW01000036">
    <property type="protein sequence ID" value="RAL60845.1"/>
    <property type="molecule type" value="Genomic_DNA"/>
</dbReference>
<dbReference type="PANTHER" id="PTHR24092">
    <property type="entry name" value="PROBABLE PHOSPHOLIPID-TRANSPORTING ATPASE"/>
    <property type="match status" value="1"/>
</dbReference>
<dbReference type="SUPFAM" id="SSF81653">
    <property type="entry name" value="Calcium ATPase, transduction domain A"/>
    <property type="match status" value="1"/>
</dbReference>